<dbReference type="PANTHER" id="PTHR38602:SF1">
    <property type="entry name" value="INNER MEMBRANE PROTEIN"/>
    <property type="match status" value="1"/>
</dbReference>
<proteinExistence type="predicted"/>
<evidence type="ECO:0000256" key="1">
    <source>
        <dbReference type="SAM" id="Phobius"/>
    </source>
</evidence>
<dbReference type="Pfam" id="PF09838">
    <property type="entry name" value="DUF2065"/>
    <property type="match status" value="1"/>
</dbReference>
<keyword evidence="1" id="KW-1133">Transmembrane helix</keyword>
<evidence type="ECO:0008006" key="3">
    <source>
        <dbReference type="Google" id="ProtNLM"/>
    </source>
</evidence>
<dbReference type="InterPro" id="IPR019201">
    <property type="entry name" value="DUF2065"/>
</dbReference>
<name>A0A3B0WYA6_9ZZZZ</name>
<organism evidence="2">
    <name type="scientific">hydrothermal vent metagenome</name>
    <dbReference type="NCBI Taxonomy" id="652676"/>
    <lineage>
        <taxon>unclassified sequences</taxon>
        <taxon>metagenomes</taxon>
        <taxon>ecological metagenomes</taxon>
    </lineage>
</organism>
<dbReference type="EMBL" id="UOFH01000170">
    <property type="protein sequence ID" value="VAW61005.1"/>
    <property type="molecule type" value="Genomic_DNA"/>
</dbReference>
<feature type="transmembrane region" description="Helical" evidence="1">
    <location>
        <begin position="44"/>
        <end position="62"/>
    </location>
</feature>
<keyword evidence="1" id="KW-0812">Transmembrane</keyword>
<feature type="transmembrane region" description="Helical" evidence="1">
    <location>
        <begin position="7"/>
        <end position="24"/>
    </location>
</feature>
<keyword evidence="1" id="KW-0472">Membrane</keyword>
<dbReference type="AlphaFoldDB" id="A0A3B0WYA6"/>
<reference evidence="2" key="1">
    <citation type="submission" date="2018-06" db="EMBL/GenBank/DDBJ databases">
        <authorList>
            <person name="Zhirakovskaya E."/>
        </authorList>
    </citation>
    <scope>NUCLEOTIDE SEQUENCE</scope>
</reference>
<evidence type="ECO:0000313" key="2">
    <source>
        <dbReference type="EMBL" id="VAW61005.1"/>
    </source>
</evidence>
<gene>
    <name evidence="2" type="ORF">MNBD_GAMMA08-1596</name>
</gene>
<protein>
    <recommendedName>
        <fullName evidence="3">Inner membrane protein YjeT (Clustered with HflC)</fullName>
    </recommendedName>
</protein>
<dbReference type="PANTHER" id="PTHR38602">
    <property type="entry name" value="INNER MEMBRANE PROTEIN-RELATED"/>
    <property type="match status" value="1"/>
</dbReference>
<accession>A0A3B0WYA6</accession>
<sequence>MIAWIDLFSALTLVLIIEGLVIFASPKGWRQTVLQASKLEDKTLRIAGLVSMLVGAILLYLVR</sequence>